<dbReference type="Proteomes" id="UP001576784">
    <property type="component" value="Unassembled WGS sequence"/>
</dbReference>
<dbReference type="GO" id="GO:0016757">
    <property type="term" value="F:glycosyltransferase activity"/>
    <property type="evidence" value="ECO:0007669"/>
    <property type="project" value="UniProtKB-KW"/>
</dbReference>
<evidence type="ECO:0000313" key="3">
    <source>
        <dbReference type="EMBL" id="MFB2897673.1"/>
    </source>
</evidence>
<protein>
    <submittedName>
        <fullName evidence="3">Glycosyltransferase family 4 protein</fullName>
        <ecNumber evidence="3">2.4.-.-</ecNumber>
    </submittedName>
</protein>
<dbReference type="InterPro" id="IPR001296">
    <property type="entry name" value="Glyco_trans_1"/>
</dbReference>
<dbReference type="SUPFAM" id="SSF53756">
    <property type="entry name" value="UDP-Glycosyltransferase/glycogen phosphorylase"/>
    <property type="match status" value="1"/>
</dbReference>
<dbReference type="Pfam" id="PF13439">
    <property type="entry name" value="Glyco_transf_4"/>
    <property type="match status" value="1"/>
</dbReference>
<dbReference type="EC" id="2.4.-.-" evidence="3"/>
<dbReference type="Gene3D" id="3.40.50.2000">
    <property type="entry name" value="Glycogen Phosphorylase B"/>
    <property type="match status" value="2"/>
</dbReference>
<evidence type="ECO:0000259" key="1">
    <source>
        <dbReference type="Pfam" id="PF00534"/>
    </source>
</evidence>
<sequence length="413" mass="46788">MTETKLKLPQLLSEITNNCKLMHVIVVEQQPSSARGGQELNLFEICRTLSEKGHKISLVYVKHGDLVERYQEFCEQVIKVNSYGFNRRKISDIIKFLPSLTDIWKVTAKENSVVFINQYPDAFYGYLLALFKQIPFVCYLQIPPPVNREELNLQRRIGIKGVNQFIAVSQQTKNEWLQKLSVTEEKIDVVYNGTNFEKFKPAENLAQLRNSWNIPEDTRVISYVGRLDKDKGLELLIEAFALFLKTGKKAKLFIAGKPLLHFSADGKECPLAGEEYKQSLKQIAIDLGIENSVEFLGHLSNPTSVYQVSDLTVVPSLWSEPFGRVVIESMACGTPVVGSRIGGIPEILTGEFQAGLFEPGNKQDLANTLNKMIDWRDINPQLGTRIREYTLNKFSLKSMIDGVEKVLLNVLEE</sequence>
<gene>
    <name evidence="3" type="ORF">ACE1CI_32550</name>
</gene>
<dbReference type="InterPro" id="IPR050194">
    <property type="entry name" value="Glycosyltransferase_grp1"/>
</dbReference>
<proteinExistence type="predicted"/>
<dbReference type="PANTHER" id="PTHR45947">
    <property type="entry name" value="SULFOQUINOVOSYL TRANSFERASE SQD2"/>
    <property type="match status" value="1"/>
</dbReference>
<reference evidence="3 4" key="1">
    <citation type="submission" date="2024-09" db="EMBL/GenBank/DDBJ databases">
        <title>Floridaenema gen nov. (Aerosakkonemataceae, Aerosakkonematales ord. nov., Cyanobacteria) from benthic tropical and subtropical fresh waters, with the description of four new species.</title>
        <authorList>
            <person name="Moretto J.A."/>
            <person name="Berthold D.E."/>
            <person name="Lefler F.W."/>
            <person name="Huang I.-S."/>
            <person name="Laughinghouse H. IV."/>
        </authorList>
    </citation>
    <scope>NUCLEOTIDE SEQUENCE [LARGE SCALE GENOMIC DNA]</scope>
    <source>
        <strain evidence="3 4">BLCC-F50</strain>
    </source>
</reference>
<evidence type="ECO:0000259" key="2">
    <source>
        <dbReference type="Pfam" id="PF13439"/>
    </source>
</evidence>
<dbReference type="Pfam" id="PF00534">
    <property type="entry name" value="Glycos_transf_1"/>
    <property type="match status" value="1"/>
</dbReference>
<dbReference type="InterPro" id="IPR028098">
    <property type="entry name" value="Glyco_trans_4-like_N"/>
</dbReference>
<evidence type="ECO:0000313" key="4">
    <source>
        <dbReference type="Proteomes" id="UP001576784"/>
    </source>
</evidence>
<dbReference type="EMBL" id="JBHFNR010000262">
    <property type="protein sequence ID" value="MFB2897673.1"/>
    <property type="molecule type" value="Genomic_DNA"/>
</dbReference>
<feature type="domain" description="Glycosyltransferase subfamily 4-like N-terminal" evidence="2">
    <location>
        <begin position="36"/>
        <end position="197"/>
    </location>
</feature>
<accession>A0ABV4Y101</accession>
<comment type="caution">
    <text evidence="3">The sequence shown here is derived from an EMBL/GenBank/DDBJ whole genome shotgun (WGS) entry which is preliminary data.</text>
</comment>
<keyword evidence="3" id="KW-0328">Glycosyltransferase</keyword>
<dbReference type="RefSeq" id="WP_413267284.1">
    <property type="nucleotide sequence ID" value="NZ_JBHFNR010000262.1"/>
</dbReference>
<dbReference type="PANTHER" id="PTHR45947:SF3">
    <property type="entry name" value="SULFOQUINOVOSYL TRANSFERASE SQD2"/>
    <property type="match status" value="1"/>
</dbReference>
<dbReference type="CDD" id="cd03801">
    <property type="entry name" value="GT4_PimA-like"/>
    <property type="match status" value="1"/>
</dbReference>
<name>A0ABV4Y101_9CYAN</name>
<keyword evidence="4" id="KW-1185">Reference proteome</keyword>
<keyword evidence="3" id="KW-0808">Transferase</keyword>
<organism evidence="3 4">
    <name type="scientific">Floridaenema flaviceps BLCC-F50</name>
    <dbReference type="NCBI Taxonomy" id="3153642"/>
    <lineage>
        <taxon>Bacteria</taxon>
        <taxon>Bacillati</taxon>
        <taxon>Cyanobacteriota</taxon>
        <taxon>Cyanophyceae</taxon>
        <taxon>Oscillatoriophycideae</taxon>
        <taxon>Aerosakkonematales</taxon>
        <taxon>Aerosakkonemataceae</taxon>
        <taxon>Floridanema</taxon>
        <taxon>Floridanema flaviceps</taxon>
    </lineage>
</organism>
<feature type="domain" description="Glycosyl transferase family 1" evidence="1">
    <location>
        <begin position="208"/>
        <end position="379"/>
    </location>
</feature>